<dbReference type="GO" id="GO:0008897">
    <property type="term" value="F:holo-[acyl-carrier-protein] synthase activity"/>
    <property type="evidence" value="ECO:0007669"/>
    <property type="project" value="InterPro"/>
</dbReference>
<comment type="similarity">
    <text evidence="1">Belongs to the P-Pant transferase superfamily. Gsp/Sfp/HetI/AcpT family.</text>
</comment>
<protein>
    <submittedName>
        <fullName evidence="4">Phosphopantetheinyl transferase</fullName>
    </submittedName>
</protein>
<dbReference type="InterPro" id="IPR050559">
    <property type="entry name" value="P-Pant_transferase_sf"/>
</dbReference>
<evidence type="ECO:0000313" key="4">
    <source>
        <dbReference type="EMBL" id="PWJ54518.1"/>
    </source>
</evidence>
<proteinExistence type="inferred from homology"/>
<organism evidence="4 5">
    <name type="scientific">Dyadobacter jejuensis</name>
    <dbReference type="NCBI Taxonomy" id="1082580"/>
    <lineage>
        <taxon>Bacteria</taxon>
        <taxon>Pseudomonadati</taxon>
        <taxon>Bacteroidota</taxon>
        <taxon>Cytophagia</taxon>
        <taxon>Cytophagales</taxon>
        <taxon>Spirosomataceae</taxon>
        <taxon>Dyadobacter</taxon>
    </lineage>
</organism>
<name>A0A316ABA2_9BACT</name>
<dbReference type="GO" id="GO:0000287">
    <property type="term" value="F:magnesium ion binding"/>
    <property type="evidence" value="ECO:0007669"/>
    <property type="project" value="InterPro"/>
</dbReference>
<dbReference type="Proteomes" id="UP000245880">
    <property type="component" value="Unassembled WGS sequence"/>
</dbReference>
<evidence type="ECO:0000259" key="3">
    <source>
        <dbReference type="Pfam" id="PF01648"/>
    </source>
</evidence>
<dbReference type="InterPro" id="IPR037143">
    <property type="entry name" value="4-PPantetheinyl_Trfase_dom_sf"/>
</dbReference>
<evidence type="ECO:0000256" key="1">
    <source>
        <dbReference type="ARBA" id="ARBA00010990"/>
    </source>
</evidence>
<dbReference type="InterPro" id="IPR008278">
    <property type="entry name" value="4-PPantetheinyl_Trfase_dom"/>
</dbReference>
<reference evidence="4 5" key="1">
    <citation type="submission" date="2018-03" db="EMBL/GenBank/DDBJ databases">
        <title>Genomic Encyclopedia of Archaeal and Bacterial Type Strains, Phase II (KMG-II): from individual species to whole genera.</title>
        <authorList>
            <person name="Goeker M."/>
        </authorList>
    </citation>
    <scope>NUCLEOTIDE SEQUENCE [LARGE SCALE GENOMIC DNA]</scope>
    <source>
        <strain evidence="4 5">DSM 100346</strain>
    </source>
</reference>
<dbReference type="Pfam" id="PF01648">
    <property type="entry name" value="ACPS"/>
    <property type="match status" value="1"/>
</dbReference>
<dbReference type="AlphaFoldDB" id="A0A316ABA2"/>
<evidence type="ECO:0000256" key="2">
    <source>
        <dbReference type="ARBA" id="ARBA00022679"/>
    </source>
</evidence>
<dbReference type="GO" id="GO:0019878">
    <property type="term" value="P:lysine biosynthetic process via aminoadipic acid"/>
    <property type="evidence" value="ECO:0007669"/>
    <property type="project" value="TreeGrafter"/>
</dbReference>
<feature type="domain" description="4'-phosphopantetheinyl transferase" evidence="3">
    <location>
        <begin position="108"/>
        <end position="208"/>
    </location>
</feature>
<keyword evidence="5" id="KW-1185">Reference proteome</keyword>
<evidence type="ECO:0000313" key="5">
    <source>
        <dbReference type="Proteomes" id="UP000245880"/>
    </source>
</evidence>
<dbReference type="RefSeq" id="WP_109677758.1">
    <property type="nucleotide sequence ID" value="NZ_QGDT01000017.1"/>
</dbReference>
<dbReference type="EMBL" id="QGDT01000017">
    <property type="protein sequence ID" value="PWJ54518.1"/>
    <property type="molecule type" value="Genomic_DNA"/>
</dbReference>
<comment type="caution">
    <text evidence="4">The sequence shown here is derived from an EMBL/GenBank/DDBJ whole genome shotgun (WGS) entry which is preliminary data.</text>
</comment>
<dbReference type="SUPFAM" id="SSF56214">
    <property type="entry name" value="4'-phosphopantetheinyl transferase"/>
    <property type="match status" value="2"/>
</dbReference>
<gene>
    <name evidence="4" type="ORF">CLV98_11756</name>
</gene>
<dbReference type="OrthoDB" id="1190494at2"/>
<dbReference type="PANTHER" id="PTHR12215">
    <property type="entry name" value="PHOSPHOPANTETHEINE TRANSFERASE"/>
    <property type="match status" value="1"/>
</dbReference>
<accession>A0A316ABA2</accession>
<dbReference type="Gene3D" id="3.90.470.20">
    <property type="entry name" value="4'-phosphopantetheinyl transferase domain"/>
    <property type="match status" value="2"/>
</dbReference>
<keyword evidence="2 4" id="KW-0808">Transferase</keyword>
<dbReference type="PANTHER" id="PTHR12215:SF10">
    <property type="entry name" value="L-AMINOADIPATE-SEMIALDEHYDE DEHYDROGENASE-PHOSPHOPANTETHEINYL TRANSFERASE"/>
    <property type="match status" value="1"/>
</dbReference>
<sequence>MPLVHSELIDNKATLFLWELTEDESELRRQLHHKYNMEELEAISHPQKIREWLASRLLLQLLAQQQELVYAGTQKDEHGKAFLINHNLQISLTHTQDYVAAILGTEFPVGIDMERLDPKLQRTAHKFLTVSEYEHAEDDLRRLGTYWCAKEAVYKLYGKKKVSFKDQIYILPFSDQQEVLEGELRDEDTLLVSQVYLRWIGEYCMAIAL</sequence>
<dbReference type="GO" id="GO:0005829">
    <property type="term" value="C:cytosol"/>
    <property type="evidence" value="ECO:0007669"/>
    <property type="project" value="TreeGrafter"/>
</dbReference>